<sequence>MQELLKIVLDKKERIYKARQEFKSDFAVLCFSLNLSYLFIKNNKNEVKILFEFALNLLKDNFIIDNIYINYNDFFALFSIKEDAFILKNKAMLLENEHSFSRLFDFDVYFKNNVIKIRKQARKCFICDELALTCMRNNTHSKQEIYAKIDEFFDDFFVYLSYKYPIKNDFSTKALRALLYELSISPKLGLVDSLSSNSHKDMNFFTFIDSASELKWYFDCFYTLAYKSSKNDFSRLKKLGILAENAMFKATKNINTHKGALFLFAIMIFVCARCKKDLNFENISKISKKLCANLCSNELNKNLNSIGGICFKKYGIKGIRDEVEQGFINTFKAYNFYKKQDDFKELRTLFYISSIIDDTCLLKRCNYDINKYYHIKNTCKKLSLLKSKNYVKIIKKLNYFYVKDNLSFGGSADILSLVLFLKFINF</sequence>
<evidence type="ECO:0000313" key="8">
    <source>
        <dbReference type="Proteomes" id="UP000786183"/>
    </source>
</evidence>
<dbReference type="Pfam" id="PF03802">
    <property type="entry name" value="CitX"/>
    <property type="match status" value="1"/>
</dbReference>
<evidence type="ECO:0000256" key="3">
    <source>
        <dbReference type="ARBA" id="ARBA00022695"/>
    </source>
</evidence>
<evidence type="ECO:0000256" key="4">
    <source>
        <dbReference type="ARBA" id="ARBA00022741"/>
    </source>
</evidence>
<dbReference type="EMBL" id="JACGBB010000003">
    <property type="protein sequence ID" value="MBZ7986894.1"/>
    <property type="molecule type" value="Genomic_DNA"/>
</dbReference>
<keyword evidence="3" id="KW-0548">Nucleotidyltransferase</keyword>
<dbReference type="Pfam" id="PF01874">
    <property type="entry name" value="CitG"/>
    <property type="match status" value="1"/>
</dbReference>
<dbReference type="Proteomes" id="UP000786183">
    <property type="component" value="Unassembled WGS sequence"/>
</dbReference>
<dbReference type="InterPro" id="IPR005551">
    <property type="entry name" value="CitX"/>
</dbReference>
<organism evidence="7 8">
    <name type="scientific">Campylobacter canadensis</name>
    <dbReference type="NCBI Taxonomy" id="449520"/>
    <lineage>
        <taxon>Bacteria</taxon>
        <taxon>Pseudomonadati</taxon>
        <taxon>Campylobacterota</taxon>
        <taxon>Epsilonproteobacteria</taxon>
        <taxon>Campylobacterales</taxon>
        <taxon>Campylobacteraceae</taxon>
        <taxon>Campylobacter</taxon>
    </lineage>
</organism>
<evidence type="ECO:0000256" key="1">
    <source>
        <dbReference type="ARBA" id="ARBA00001210"/>
    </source>
</evidence>
<keyword evidence="2" id="KW-0808">Transferase</keyword>
<dbReference type="Gene3D" id="1.10.4200.10">
    <property type="entry name" value="Triphosphoribosyl-dephospho-CoA protein"/>
    <property type="match status" value="1"/>
</dbReference>
<dbReference type="PANTHER" id="PTHR30201:SF2">
    <property type="entry name" value="2-(5''-TRIPHOSPHORIBOSYL)-3'-DEPHOSPHOCOENZYME-A SYNTHASE"/>
    <property type="match status" value="1"/>
</dbReference>
<keyword evidence="5" id="KW-0067">ATP-binding</keyword>
<evidence type="ECO:0000313" key="7">
    <source>
        <dbReference type="EMBL" id="MBZ7986894.1"/>
    </source>
</evidence>
<keyword evidence="4" id="KW-0547">Nucleotide-binding</keyword>
<evidence type="ECO:0000256" key="5">
    <source>
        <dbReference type="ARBA" id="ARBA00022840"/>
    </source>
</evidence>
<gene>
    <name evidence="7" type="ORF">AVCANL283_02010</name>
</gene>
<name>A0ABS7WQ51_9BACT</name>
<dbReference type="RefSeq" id="WP_172230697.1">
    <property type="nucleotide sequence ID" value="NZ_CP035946.1"/>
</dbReference>
<dbReference type="PANTHER" id="PTHR30201">
    <property type="entry name" value="TRIPHOSPHORIBOSYL-DEPHOSPHO-COA SYNTHASE"/>
    <property type="match status" value="1"/>
</dbReference>
<evidence type="ECO:0000256" key="2">
    <source>
        <dbReference type="ARBA" id="ARBA00022679"/>
    </source>
</evidence>
<comment type="catalytic activity">
    <reaction evidence="1">
        <text>3'-dephospho-CoA + ATP = 2'-(5''-triphospho-alpha-D-ribosyl)-3'-dephospho-CoA + adenine</text>
        <dbReference type="Rhea" id="RHEA:15117"/>
        <dbReference type="ChEBI" id="CHEBI:16708"/>
        <dbReference type="ChEBI" id="CHEBI:30616"/>
        <dbReference type="ChEBI" id="CHEBI:57328"/>
        <dbReference type="ChEBI" id="CHEBI:61378"/>
        <dbReference type="EC" id="2.4.2.52"/>
    </reaction>
</comment>
<comment type="caution">
    <text evidence="7">The sequence shown here is derived from an EMBL/GenBank/DDBJ whole genome shotgun (WGS) entry which is preliminary data.</text>
</comment>
<accession>A0ABS7WQ51</accession>
<protein>
    <submittedName>
        <fullName evidence="7">Triphosphoribosyl-dephospho-CoA synthase</fullName>
    </submittedName>
</protein>
<keyword evidence="8" id="KW-1185">Reference proteome</keyword>
<dbReference type="InterPro" id="IPR002736">
    <property type="entry name" value="CitG"/>
</dbReference>
<evidence type="ECO:0000256" key="6">
    <source>
        <dbReference type="ARBA" id="ARBA00048574"/>
    </source>
</evidence>
<reference evidence="7 8" key="1">
    <citation type="submission" date="2020-07" db="EMBL/GenBank/DDBJ databases">
        <title>Transfer of Campylobacter canadensis to the novel genus Avispirillum gen. nov., that also includes two novel species recovered from migratory waterfowl: Avispirillum anseris sp. nov. and Avispirillum brantae sp. nov.</title>
        <authorList>
            <person name="Miller W.G."/>
            <person name="Chapman M.H."/>
            <person name="Yee E."/>
            <person name="Inglis G.D."/>
        </authorList>
    </citation>
    <scope>NUCLEOTIDE SEQUENCE [LARGE SCALE GENOMIC DNA]</scope>
    <source>
        <strain evidence="7 8">L283</strain>
    </source>
</reference>
<proteinExistence type="predicted"/>
<comment type="catalytic activity">
    <reaction evidence="6">
        <text>apo-[citrate lyase ACP] + 2'-(5''-triphospho-alpha-D-ribosyl)-3'-dephospho-CoA = holo-[citrate lyase ACP] + diphosphate</text>
        <dbReference type="Rhea" id="RHEA:16333"/>
        <dbReference type="Rhea" id="RHEA-COMP:10157"/>
        <dbReference type="Rhea" id="RHEA-COMP:10158"/>
        <dbReference type="ChEBI" id="CHEBI:29999"/>
        <dbReference type="ChEBI" id="CHEBI:33019"/>
        <dbReference type="ChEBI" id="CHEBI:61378"/>
        <dbReference type="ChEBI" id="CHEBI:82683"/>
        <dbReference type="EC" id="2.7.7.61"/>
    </reaction>
</comment>